<evidence type="ECO:0000313" key="5">
    <source>
        <dbReference type="Proteomes" id="UP000253868"/>
    </source>
</evidence>
<dbReference type="Gene3D" id="2.60.40.2230">
    <property type="entry name" value="Uncharacterised protein YcnI-like PF07987, DUF1775"/>
    <property type="match status" value="1"/>
</dbReference>
<dbReference type="InterPro" id="IPR038507">
    <property type="entry name" value="YcnI-like_sf"/>
</dbReference>
<dbReference type="CDD" id="cd08545">
    <property type="entry name" value="YcnI_like"/>
    <property type="match status" value="1"/>
</dbReference>
<feature type="domain" description="YncI copper-binding" evidence="3">
    <location>
        <begin position="55"/>
        <end position="207"/>
    </location>
</feature>
<evidence type="ECO:0000313" key="4">
    <source>
        <dbReference type="EMBL" id="AXG78823.1"/>
    </source>
</evidence>
<name>A0A345HQ49_9ACTN</name>
<evidence type="ECO:0000256" key="1">
    <source>
        <dbReference type="SAM" id="MobiDB-lite"/>
    </source>
</evidence>
<feature type="region of interest" description="Disordered" evidence="1">
    <location>
        <begin position="1"/>
        <end position="25"/>
    </location>
</feature>
<sequence length="284" mass="29183">MFAKPFASPASSDSPASRSSRSPFSARSVTVTRLSVAGGIAATALLLLAGPASAHVSVQPQGEAAKGGYATISFKVPNERDNASTTKLEVNFPADHPLASVMPQPVPGWDVKVTKDKLAKPLEMHGNTITEAVTKVTWTATGGKTGPGIGPGQFQQFPLSVGQLPEDTDQLTFKTLQTYDNKEVVRWIDETEEGADEPESPAPVLKLSAATGDGHGAPSDKPSAETASHDDDAADDSDTAASTAAASSSSDSDTTARVLSVIAIVIGAAGVAFGVLAGRRRTTT</sequence>
<keyword evidence="2" id="KW-0812">Transmembrane</keyword>
<dbReference type="KEGG" id="spad:DVK44_15185"/>
<gene>
    <name evidence="4" type="ORF">DVK44_15185</name>
</gene>
<evidence type="ECO:0000259" key="3">
    <source>
        <dbReference type="Pfam" id="PF07987"/>
    </source>
</evidence>
<protein>
    <submittedName>
        <fullName evidence="4">DUF1775 domain-containing protein</fullName>
    </submittedName>
</protein>
<organism evidence="4 5">
    <name type="scientific">Streptomyces paludis</name>
    <dbReference type="NCBI Taxonomy" id="2282738"/>
    <lineage>
        <taxon>Bacteria</taxon>
        <taxon>Bacillati</taxon>
        <taxon>Actinomycetota</taxon>
        <taxon>Actinomycetes</taxon>
        <taxon>Kitasatosporales</taxon>
        <taxon>Streptomycetaceae</taxon>
        <taxon>Streptomyces</taxon>
    </lineage>
</organism>
<dbReference type="EMBL" id="CP031194">
    <property type="protein sequence ID" value="AXG78823.1"/>
    <property type="molecule type" value="Genomic_DNA"/>
</dbReference>
<dbReference type="InterPro" id="IPR012533">
    <property type="entry name" value="YcnI-copper_dom"/>
</dbReference>
<reference evidence="5" key="1">
    <citation type="submission" date="2018-07" db="EMBL/GenBank/DDBJ databases">
        <authorList>
            <person name="Zhao J."/>
        </authorList>
    </citation>
    <scope>NUCLEOTIDE SEQUENCE [LARGE SCALE GENOMIC DNA]</scope>
    <source>
        <strain evidence="5">GSSD-12</strain>
    </source>
</reference>
<dbReference type="AlphaFoldDB" id="A0A345HQ49"/>
<dbReference type="OrthoDB" id="9810871at2"/>
<keyword evidence="2" id="KW-0472">Membrane</keyword>
<proteinExistence type="predicted"/>
<evidence type="ECO:0000256" key="2">
    <source>
        <dbReference type="SAM" id="Phobius"/>
    </source>
</evidence>
<dbReference type="Pfam" id="PF07987">
    <property type="entry name" value="DUF1775"/>
    <property type="match status" value="1"/>
</dbReference>
<feature type="compositionally biased region" description="Low complexity" evidence="1">
    <location>
        <begin position="239"/>
        <end position="252"/>
    </location>
</feature>
<accession>A0A345HQ49</accession>
<feature type="region of interest" description="Disordered" evidence="1">
    <location>
        <begin position="192"/>
        <end position="252"/>
    </location>
</feature>
<dbReference type="Proteomes" id="UP000253868">
    <property type="component" value="Chromosome"/>
</dbReference>
<keyword evidence="5" id="KW-1185">Reference proteome</keyword>
<keyword evidence="2" id="KW-1133">Transmembrane helix</keyword>
<feature type="transmembrane region" description="Helical" evidence="2">
    <location>
        <begin position="258"/>
        <end position="278"/>
    </location>
</feature>